<dbReference type="EMBL" id="JACICY010000008">
    <property type="protein sequence ID" value="MBB3861987.1"/>
    <property type="molecule type" value="Genomic_DNA"/>
</dbReference>
<evidence type="ECO:0000313" key="2">
    <source>
        <dbReference type="Proteomes" id="UP000562395"/>
    </source>
</evidence>
<name>A0A7W5ZZI4_9SPHN</name>
<evidence type="ECO:0000313" key="1">
    <source>
        <dbReference type="EMBL" id="MBB3861987.1"/>
    </source>
</evidence>
<dbReference type="RefSeq" id="WP_183614476.1">
    <property type="nucleotide sequence ID" value="NZ_JACICY010000008.1"/>
</dbReference>
<protein>
    <submittedName>
        <fullName evidence="1">Uncharacterized protein</fullName>
    </submittedName>
</protein>
<reference evidence="1 2" key="1">
    <citation type="submission" date="2020-08" db="EMBL/GenBank/DDBJ databases">
        <title>Genomic Encyclopedia of Type Strains, Phase IV (KMG-IV): sequencing the most valuable type-strain genomes for metagenomic binning, comparative biology and taxonomic classification.</title>
        <authorList>
            <person name="Goeker M."/>
        </authorList>
    </citation>
    <scope>NUCLEOTIDE SEQUENCE [LARGE SCALE GENOMIC DNA]</scope>
    <source>
        <strain evidence="1 2">DSM 14552</strain>
    </source>
</reference>
<organism evidence="1 2">
    <name type="scientific">Novosphingobium hassiacum</name>
    <dbReference type="NCBI Taxonomy" id="173676"/>
    <lineage>
        <taxon>Bacteria</taxon>
        <taxon>Pseudomonadati</taxon>
        <taxon>Pseudomonadota</taxon>
        <taxon>Alphaproteobacteria</taxon>
        <taxon>Sphingomonadales</taxon>
        <taxon>Sphingomonadaceae</taxon>
        <taxon>Novosphingobium</taxon>
    </lineage>
</organism>
<keyword evidence="2" id="KW-1185">Reference proteome</keyword>
<gene>
    <name evidence="1" type="ORF">GGQ88_003277</name>
</gene>
<dbReference type="Proteomes" id="UP000562395">
    <property type="component" value="Unassembled WGS sequence"/>
</dbReference>
<sequence length="72" mass="7632">MAVDTPPQDNEILDLIGAHEGHMDPNALIAALCDAHQMSNVIEALQRAIERGKITLDSEGMVISTVSLAHAA</sequence>
<comment type="caution">
    <text evidence="1">The sequence shown here is derived from an EMBL/GenBank/DDBJ whole genome shotgun (WGS) entry which is preliminary data.</text>
</comment>
<accession>A0A7W5ZZI4</accession>
<dbReference type="AlphaFoldDB" id="A0A7W5ZZI4"/>
<proteinExistence type="predicted"/>